<accession>D6YRK4</accession>
<dbReference type="AlphaFoldDB" id="D6YRK4"/>
<dbReference type="STRING" id="716544.wcw_1348"/>
<dbReference type="Proteomes" id="UP000001505">
    <property type="component" value="Chromosome"/>
</dbReference>
<proteinExistence type="predicted"/>
<dbReference type="PANTHER" id="PTHR41791">
    <property type="entry name" value="SSL7039 PROTEIN"/>
    <property type="match status" value="1"/>
</dbReference>
<dbReference type="PANTHER" id="PTHR41791:SF1">
    <property type="entry name" value="SSL7039 PROTEIN"/>
    <property type="match status" value="1"/>
</dbReference>
<keyword evidence="2" id="KW-1185">Reference proteome</keyword>
<protein>
    <submittedName>
        <fullName evidence="1">Putative addiction module killer protein</fullName>
    </submittedName>
</protein>
<dbReference type="KEGG" id="wch:wcw_1348"/>
<gene>
    <name evidence="1" type="ordered locus">wcw_1348</name>
</gene>
<dbReference type="RefSeq" id="WP_013182410.1">
    <property type="nucleotide sequence ID" value="NC_014225.1"/>
</dbReference>
<evidence type="ECO:0000313" key="1">
    <source>
        <dbReference type="EMBL" id="ADI38699.1"/>
    </source>
</evidence>
<dbReference type="OrthoDB" id="9800258at2"/>
<sequence length="114" mass="13128">MDKIEIELYETAAGKRPFEVWIKEIKEIHTRAKILTRLDRLKLGNFGDCKTLQEGVCELRIHYGPGIRIYYGKIGNKVILLFCGGDKGSQDRDIAKAKEYLKDYQSREIGHGKK</sequence>
<dbReference type="InterPro" id="IPR014056">
    <property type="entry name" value="TypeIITA-like_toxin_pred"/>
</dbReference>
<dbReference type="NCBIfam" id="TIGR02683">
    <property type="entry name" value="upstrm_HI1419"/>
    <property type="match status" value="1"/>
</dbReference>
<reference evidence="1 2" key="1">
    <citation type="journal article" date="2010" name="PLoS ONE">
        <title>The Waddlia genome: a window into chlamydial biology.</title>
        <authorList>
            <person name="Bertelli C."/>
            <person name="Collyn F."/>
            <person name="Croxatto A."/>
            <person name="Ruckert C."/>
            <person name="Polkinghorne A."/>
            <person name="Kebbi-Beghdadi C."/>
            <person name="Goesmann A."/>
            <person name="Vaughan L."/>
            <person name="Greub G."/>
        </authorList>
    </citation>
    <scope>NUCLEOTIDE SEQUENCE [LARGE SCALE GENOMIC DNA]</scope>
    <source>
        <strain evidence="2">ATCC VR-1470 / WSU 86-1044</strain>
    </source>
</reference>
<dbReference type="eggNOG" id="COG3657">
    <property type="taxonomic scope" value="Bacteria"/>
</dbReference>
<evidence type="ECO:0000313" key="2">
    <source>
        <dbReference type="Proteomes" id="UP000001505"/>
    </source>
</evidence>
<dbReference type="HOGENOM" id="CLU_152445_1_0_0"/>
<organism evidence="1 2">
    <name type="scientific">Waddlia chondrophila (strain ATCC VR-1470 / WSU 86-1044)</name>
    <dbReference type="NCBI Taxonomy" id="716544"/>
    <lineage>
        <taxon>Bacteria</taxon>
        <taxon>Pseudomonadati</taxon>
        <taxon>Chlamydiota</taxon>
        <taxon>Chlamydiia</taxon>
        <taxon>Parachlamydiales</taxon>
        <taxon>Waddliaceae</taxon>
        <taxon>Waddlia</taxon>
    </lineage>
</organism>
<name>D6YRK4_WADCW</name>
<dbReference type="EMBL" id="CP001928">
    <property type="protein sequence ID" value="ADI38699.1"/>
    <property type="molecule type" value="Genomic_DNA"/>
</dbReference>
<dbReference type="PIRSF" id="PIRSF028744">
    <property type="entry name" value="Addict_mod_HI1419"/>
    <property type="match status" value="1"/>
</dbReference>